<organism evidence="1 2">
    <name type="scientific">Natronospirillum operosum</name>
    <dbReference type="NCBI Taxonomy" id="2759953"/>
    <lineage>
        <taxon>Bacteria</taxon>
        <taxon>Pseudomonadati</taxon>
        <taxon>Pseudomonadota</taxon>
        <taxon>Gammaproteobacteria</taxon>
        <taxon>Oceanospirillales</taxon>
        <taxon>Natronospirillaceae</taxon>
        <taxon>Natronospirillum</taxon>
    </lineage>
</organism>
<dbReference type="Proteomes" id="UP000297475">
    <property type="component" value="Unassembled WGS sequence"/>
</dbReference>
<protein>
    <submittedName>
        <fullName evidence="1">DUF3750 domain-containing protein</fullName>
    </submittedName>
</protein>
<name>A0A4Z0W9A2_9GAMM</name>
<reference evidence="1 2" key="1">
    <citation type="submission" date="2019-04" db="EMBL/GenBank/DDBJ databases">
        <title>Natronospirillum operosus gen. nov., sp. nov., a haloalkaliphilic satellite isolated from decaying biomass of laboratory culture of cyanobacterium Geitlerinema sp. and proposal of Natronospirillaceae fam. nov. and Saccharospirillaceae fam. nov.</title>
        <authorList>
            <person name="Kevbrin V."/>
            <person name="Boltyanskaya Y."/>
            <person name="Koziaeva V."/>
            <person name="Grouzdev D.S."/>
            <person name="Park M."/>
            <person name="Cho J."/>
        </authorList>
    </citation>
    <scope>NUCLEOTIDE SEQUENCE [LARGE SCALE GENOMIC DNA]</scope>
    <source>
        <strain evidence="1 2">G-116</strain>
    </source>
</reference>
<dbReference type="Pfam" id="PF12570">
    <property type="entry name" value="DUF3750"/>
    <property type="match status" value="1"/>
</dbReference>
<sequence>MVRFIKWSAVVVVALLLLLLAGPLAVSLSGAHQYDSNWRTASRDSAGLAPAPEVTPEAVVQVYGARAFNWRGYFALHTWISVKQSDADYYTVYEVTGWRRPVVNARRDVPDRAWYGAAPRLIAELRGDAAEAVIPDLLQAVEDYPFSDRYVAWPGPNSNTFVAWIIRETPGLEVALPSHAVGKDYLGQTVQGSLPGGSGFQFSLGGVAGILAGPAEGFELNLLGLVLGVNPRVPALKLPGLGDWPSGQASAAGAQPERDLASDF</sequence>
<gene>
    <name evidence="1" type="ORF">E4656_18055</name>
</gene>
<comment type="caution">
    <text evidence="1">The sequence shown here is derived from an EMBL/GenBank/DDBJ whole genome shotgun (WGS) entry which is preliminary data.</text>
</comment>
<proteinExistence type="predicted"/>
<dbReference type="OrthoDB" id="199084at2"/>
<evidence type="ECO:0000313" key="1">
    <source>
        <dbReference type="EMBL" id="TGG90681.1"/>
    </source>
</evidence>
<evidence type="ECO:0000313" key="2">
    <source>
        <dbReference type="Proteomes" id="UP000297475"/>
    </source>
</evidence>
<keyword evidence="2" id="KW-1185">Reference proteome</keyword>
<dbReference type="InterPro" id="IPR022224">
    <property type="entry name" value="DUF3750"/>
</dbReference>
<dbReference type="AlphaFoldDB" id="A0A4Z0W9A2"/>
<dbReference type="EMBL" id="SRMF01000012">
    <property type="protein sequence ID" value="TGG90681.1"/>
    <property type="molecule type" value="Genomic_DNA"/>
</dbReference>
<accession>A0A4Z0W9A2</accession>